<evidence type="ECO:0000256" key="5">
    <source>
        <dbReference type="ARBA" id="ARBA00013068"/>
    </source>
</evidence>
<dbReference type="NCBIfam" id="NF006628">
    <property type="entry name" value="PRK09197.1"/>
    <property type="match status" value="1"/>
</dbReference>
<proteinExistence type="inferred from homology"/>
<dbReference type="FunFam" id="3.20.20.70:FF:000013">
    <property type="entry name" value="Class II fructose-bisphosphate aldolase"/>
    <property type="match status" value="1"/>
</dbReference>
<dbReference type="InterPro" id="IPR006411">
    <property type="entry name" value="Fruct_bisP_bact"/>
</dbReference>
<dbReference type="PANTHER" id="PTHR30559">
    <property type="entry name" value="FRUCTOSE-BISPHOSPHATE ALDOLASE CLASS 2"/>
    <property type="match status" value="1"/>
</dbReference>
<comment type="similarity">
    <text evidence="4 10">Belongs to the class II fructose-bisphosphate aldolase family.</text>
</comment>
<reference evidence="11 12" key="1">
    <citation type="submission" date="2016-08" db="EMBL/GenBank/DDBJ databases">
        <title>Genomes of anaerobic fungi encode conserved fungal cellulosomes for biomass hydrolysis.</title>
        <authorList>
            <consortium name="DOE Joint Genome Institute"/>
            <person name="Haitjema C.H."/>
            <person name="Gilmore S.P."/>
            <person name="Henske J.K."/>
            <person name="Solomon K.V."/>
            <person name="De Groot R."/>
            <person name="Kuo A."/>
            <person name="Mondo S.J."/>
            <person name="Salamov A.A."/>
            <person name="Labutti K."/>
            <person name="Zhao Z."/>
            <person name="Chiniquy J."/>
            <person name="Barry K."/>
            <person name="Brewer H.M."/>
            <person name="Purvine S.O."/>
            <person name="Wright A.T."/>
            <person name="Boxma B."/>
            <person name="Van Alen T."/>
            <person name="Hackstein J.H."/>
            <person name="Baker S.E."/>
            <person name="Grigoriev I.V."/>
            <person name="O'Malley M.A."/>
        </authorList>
    </citation>
    <scope>NUCLEOTIDE SEQUENCE [LARGE SCALE GENOMIC DNA]</scope>
    <source>
        <strain evidence="12">finn</strain>
    </source>
</reference>
<evidence type="ECO:0000256" key="8">
    <source>
        <dbReference type="ARBA" id="ARBA00023152"/>
    </source>
</evidence>
<dbReference type="AlphaFoldDB" id="A0A1Y1VCA6"/>
<dbReference type="OrthoDB" id="35652at2759"/>
<keyword evidence="6 10" id="KW-0479">Metal-binding</keyword>
<dbReference type="UniPathway" id="UPA00109">
    <property type="reaction ID" value="UER00183"/>
</dbReference>
<dbReference type="Gene3D" id="3.20.20.70">
    <property type="entry name" value="Aldolase class I"/>
    <property type="match status" value="1"/>
</dbReference>
<dbReference type="GO" id="GO:0006094">
    <property type="term" value="P:gluconeogenesis"/>
    <property type="evidence" value="ECO:0007669"/>
    <property type="project" value="TreeGrafter"/>
</dbReference>
<dbReference type="NCBIfam" id="TIGR00167">
    <property type="entry name" value="cbbA"/>
    <property type="match status" value="1"/>
</dbReference>
<dbReference type="EC" id="4.1.2.13" evidence="5 10"/>
<dbReference type="GO" id="GO:0006096">
    <property type="term" value="P:glycolytic process"/>
    <property type="evidence" value="ECO:0007669"/>
    <property type="project" value="UniProtKB-UniPathway"/>
</dbReference>
<dbReference type="Pfam" id="PF01116">
    <property type="entry name" value="F_bP_aldolase"/>
    <property type="match status" value="1"/>
</dbReference>
<evidence type="ECO:0000313" key="11">
    <source>
        <dbReference type="EMBL" id="ORX52516.1"/>
    </source>
</evidence>
<dbReference type="EMBL" id="MCFH01000015">
    <property type="protein sequence ID" value="ORX52516.1"/>
    <property type="molecule type" value="Genomic_DNA"/>
</dbReference>
<dbReference type="PANTHER" id="PTHR30559:SF0">
    <property type="entry name" value="FRUCTOSE-BISPHOSPHATE ALDOLASE"/>
    <property type="match status" value="1"/>
</dbReference>
<dbReference type="STRING" id="1754191.A0A1Y1VCA6"/>
<accession>A0A1Y1VCA6</accession>
<evidence type="ECO:0000313" key="12">
    <source>
        <dbReference type="Proteomes" id="UP000193719"/>
    </source>
</evidence>
<evidence type="ECO:0000256" key="4">
    <source>
        <dbReference type="ARBA" id="ARBA00005812"/>
    </source>
</evidence>
<keyword evidence="12" id="KW-1185">Reference proteome</keyword>
<dbReference type="NCBIfam" id="TIGR01520">
    <property type="entry name" value="FruBisAldo_II_A"/>
    <property type="match status" value="1"/>
</dbReference>
<comment type="pathway">
    <text evidence="3 10">Carbohydrate degradation; glycolysis; D-glyceraldehyde 3-phosphate and glycerone phosphate from D-glucose: step 4/4.</text>
</comment>
<dbReference type="GO" id="GO:0005829">
    <property type="term" value="C:cytosol"/>
    <property type="evidence" value="ECO:0007669"/>
    <property type="project" value="TreeGrafter"/>
</dbReference>
<dbReference type="PROSITE" id="PS00806">
    <property type="entry name" value="ALDOLASE_CLASS_II_2"/>
    <property type="match status" value="1"/>
</dbReference>
<dbReference type="PROSITE" id="PS00602">
    <property type="entry name" value="ALDOLASE_CLASS_II_1"/>
    <property type="match status" value="1"/>
</dbReference>
<comment type="cofactor">
    <cofactor evidence="10">
        <name>Zn(2+)</name>
        <dbReference type="ChEBI" id="CHEBI:29105"/>
    </cofactor>
    <text evidence="10">Binds 2 Zn(2+) ions per subunit. One is catalytic and the other provides a structural contribution.</text>
</comment>
<evidence type="ECO:0000256" key="9">
    <source>
        <dbReference type="ARBA" id="ARBA00023239"/>
    </source>
</evidence>
<name>A0A1Y1VCA6_9FUNG</name>
<dbReference type="PIRSF" id="PIRSF001359">
    <property type="entry name" value="F_bP_aldolase_II"/>
    <property type="match status" value="1"/>
</dbReference>
<comment type="function">
    <text evidence="2 10">Catalyzes the aldol condensation of dihydroxyacetone phosphate (DHAP or glycerone-phosphate) with glyceraldehyde 3-phosphate (G3P) to form fructose 1,6-bisphosphate (FBP) in gluconeogenesis and the reverse reaction in glycolysis.</text>
</comment>
<evidence type="ECO:0000256" key="3">
    <source>
        <dbReference type="ARBA" id="ARBA00004714"/>
    </source>
</evidence>
<dbReference type="Proteomes" id="UP000193719">
    <property type="component" value="Unassembled WGS sequence"/>
</dbReference>
<comment type="caution">
    <text evidence="11">The sequence shown here is derived from an EMBL/GenBank/DDBJ whole genome shotgun (WGS) entry which is preliminary data.</text>
</comment>
<keyword evidence="7 10" id="KW-0862">Zinc</keyword>
<evidence type="ECO:0000256" key="2">
    <source>
        <dbReference type="ARBA" id="ARBA00002181"/>
    </source>
</evidence>
<keyword evidence="8 10" id="KW-0324">Glycolysis</keyword>
<organism evidence="11 12">
    <name type="scientific">Piromyces finnis</name>
    <dbReference type="NCBI Taxonomy" id="1754191"/>
    <lineage>
        <taxon>Eukaryota</taxon>
        <taxon>Fungi</taxon>
        <taxon>Fungi incertae sedis</taxon>
        <taxon>Chytridiomycota</taxon>
        <taxon>Chytridiomycota incertae sedis</taxon>
        <taxon>Neocallimastigomycetes</taxon>
        <taxon>Neocallimastigales</taxon>
        <taxon>Neocallimastigaceae</taxon>
        <taxon>Piromyces</taxon>
    </lineage>
</organism>
<dbReference type="GO" id="GO:0008270">
    <property type="term" value="F:zinc ion binding"/>
    <property type="evidence" value="ECO:0007669"/>
    <property type="project" value="UniProtKB-UniRule"/>
</dbReference>
<evidence type="ECO:0000256" key="7">
    <source>
        <dbReference type="ARBA" id="ARBA00022833"/>
    </source>
</evidence>
<reference evidence="11 12" key="2">
    <citation type="submission" date="2016-08" db="EMBL/GenBank/DDBJ databases">
        <title>Pervasive Adenine N6-methylation of Active Genes in Fungi.</title>
        <authorList>
            <consortium name="DOE Joint Genome Institute"/>
            <person name="Mondo S.J."/>
            <person name="Dannebaum R.O."/>
            <person name="Kuo R.C."/>
            <person name="Labutti K."/>
            <person name="Haridas S."/>
            <person name="Kuo A."/>
            <person name="Salamov A."/>
            <person name="Ahrendt S.R."/>
            <person name="Lipzen A."/>
            <person name="Sullivan W."/>
            <person name="Andreopoulos W.B."/>
            <person name="Clum A."/>
            <person name="Lindquist E."/>
            <person name="Daum C."/>
            <person name="Ramamoorthy G.K."/>
            <person name="Gryganskyi A."/>
            <person name="Culley D."/>
            <person name="Magnuson J.K."/>
            <person name="James T.Y."/>
            <person name="O'Malley M.A."/>
            <person name="Stajich J.E."/>
            <person name="Spatafora J.W."/>
            <person name="Visel A."/>
            <person name="Grigoriev I.V."/>
        </authorList>
    </citation>
    <scope>NUCLEOTIDE SEQUENCE [LARGE SCALE GENOMIC DNA]</scope>
    <source>
        <strain evidence="12">finn</strain>
    </source>
</reference>
<dbReference type="CDD" id="cd00946">
    <property type="entry name" value="FBP_aldolase_IIA"/>
    <property type="match status" value="1"/>
</dbReference>
<protein>
    <recommendedName>
        <fullName evidence="5 10">Fructose-bisphosphate aldolase</fullName>
        <shortName evidence="10">FBP aldolase</shortName>
        <ecNumber evidence="5 10">4.1.2.13</ecNumber>
    </recommendedName>
</protein>
<gene>
    <name evidence="11" type="ORF">BCR36DRAFT_324303</name>
</gene>
<sequence length="358" mass="39480">MGILDIVPPGVVTGDNLRKLFKYAKDHKFAIPAVNCTSSSTVNAVIEAARDIKAPVIIQFSNGGSAFYAGKGISNKNQEASILGAVAGALHVRQVAKAYGIPVILHSDHCAKKLLPWFDGMLKADEEYFAVHGEPLFSSHMLDLSEEPKEENIAICVSYLKRMAKMGQLLEMEIGITGGEEDGVDNSGVDNNKLYTQPEDIWDVYKAFSEVTDMFTIAAAFGNVHGVYKPGNVVLAPEILGKHQEYVRKQLNCAEEKPVNFVFHGGSGSTVDEIKTALANGVVKMNIDTDTQWAYWVGLRDFYEAKKGYLQAQIGNPDGEDKPNKKFYDPRTWVRESEKTMIKRVQEACETLNNVNVL</sequence>
<comment type="catalytic activity">
    <reaction evidence="1 10">
        <text>beta-D-fructose 1,6-bisphosphate = D-glyceraldehyde 3-phosphate + dihydroxyacetone phosphate</text>
        <dbReference type="Rhea" id="RHEA:14729"/>
        <dbReference type="ChEBI" id="CHEBI:32966"/>
        <dbReference type="ChEBI" id="CHEBI:57642"/>
        <dbReference type="ChEBI" id="CHEBI:59776"/>
        <dbReference type="EC" id="4.1.2.13"/>
    </reaction>
</comment>
<dbReference type="GO" id="GO:0004332">
    <property type="term" value="F:fructose-bisphosphate aldolase activity"/>
    <property type="evidence" value="ECO:0007669"/>
    <property type="project" value="UniProtKB-EC"/>
</dbReference>
<dbReference type="SUPFAM" id="SSF51569">
    <property type="entry name" value="Aldolase"/>
    <property type="match status" value="1"/>
</dbReference>
<dbReference type="InterPro" id="IPR013785">
    <property type="entry name" value="Aldolase_TIM"/>
</dbReference>
<evidence type="ECO:0000256" key="6">
    <source>
        <dbReference type="ARBA" id="ARBA00022723"/>
    </source>
</evidence>
<evidence type="ECO:0000256" key="1">
    <source>
        <dbReference type="ARBA" id="ARBA00000441"/>
    </source>
</evidence>
<keyword evidence="9 10" id="KW-0456">Lyase</keyword>
<evidence type="ECO:0000256" key="10">
    <source>
        <dbReference type="RuleBase" id="RU366023"/>
    </source>
</evidence>
<dbReference type="InterPro" id="IPR000771">
    <property type="entry name" value="FBA_II"/>
</dbReference>